<evidence type="ECO:0000313" key="2">
    <source>
        <dbReference type="EMBL" id="BAQ01055.1"/>
    </source>
</evidence>
<evidence type="ECO:0000313" key="3">
    <source>
        <dbReference type="EMBL" id="MTE92302.1"/>
    </source>
</evidence>
<name>A0A0A8J6W5_ECOLX</name>
<dbReference type="EMBL" id="AB812022">
    <property type="protein sequence ID" value="BAQ01055.1"/>
    <property type="molecule type" value="Genomic_DNA"/>
</dbReference>
<reference evidence="2" key="1">
    <citation type="journal article" date="2014" name="DNA Res.">
        <title>A complete view of the genetic diversity of the Escherichia coli O-antigen biosynthesis gene cluster.</title>
        <authorList>
            <person name="Iguchi A."/>
            <person name="Iyoda S."/>
            <person name="Kikuchi T."/>
            <person name="Ogura Y."/>
            <person name="Katsura K."/>
            <person name="Ohnishi M."/>
            <person name="Hayashi T."/>
            <person name="Thomson N.R."/>
        </authorList>
    </citation>
    <scope>NUCLEOTIDE SEQUENCE</scope>
    <source>
        <strain evidence="2">F10167a-41</strain>
    </source>
</reference>
<proteinExistence type="predicted"/>
<gene>
    <name evidence="3" type="ORF">F9B07_26685</name>
</gene>
<dbReference type="Proteomes" id="UP000486847">
    <property type="component" value="Unassembled WGS sequence"/>
</dbReference>
<dbReference type="AlphaFoldDB" id="A0A0A8J6W5"/>
<dbReference type="GO" id="GO:0032259">
    <property type="term" value="P:methylation"/>
    <property type="evidence" value="ECO:0007669"/>
    <property type="project" value="UniProtKB-KW"/>
</dbReference>
<dbReference type="Gene3D" id="3.40.50.150">
    <property type="entry name" value="Vaccinia Virus protein VP39"/>
    <property type="match status" value="1"/>
</dbReference>
<keyword evidence="1" id="KW-0175">Coiled coil</keyword>
<protein>
    <submittedName>
        <fullName evidence="2">Putative methyltransferase</fullName>
    </submittedName>
</protein>
<evidence type="ECO:0000313" key="4">
    <source>
        <dbReference type="Proteomes" id="UP000486847"/>
    </source>
</evidence>
<keyword evidence="2" id="KW-0489">Methyltransferase</keyword>
<reference evidence="3 4" key="2">
    <citation type="submission" date="2019-10" db="EMBL/GenBank/DDBJ databases">
        <title>Comparative genomic analysis of antimicrobial resistant Escherichia coli of diverse origin.</title>
        <authorList>
            <person name="Ghatak S."/>
            <person name="Milton A.P."/>
            <person name="Rhetso K."/>
            <person name="Purkait D."/>
            <person name="Das S."/>
            <person name="Puro K.-U."/>
            <person name="Shakuntala I."/>
            <person name="Sen A."/>
            <person name="Sanjukta R."/>
            <person name="Priya G.B."/>
            <person name="Mawlong M."/>
            <person name="Lyngdoh V."/>
            <person name="Rynghang J."/>
            <person name="Mawphlang B.L."/>
        </authorList>
    </citation>
    <scope>NUCLEOTIDE SEQUENCE [LARGE SCALE GENOMIC DNA]</scope>
    <source>
        <strain evidence="3 4">SE161</strain>
    </source>
</reference>
<accession>A0A0A8J6W5</accession>
<dbReference type="RefSeq" id="WP_032253759.1">
    <property type="nucleotide sequence ID" value="NZ_CP074047.1"/>
</dbReference>
<dbReference type="GO" id="GO:0008168">
    <property type="term" value="F:methyltransferase activity"/>
    <property type="evidence" value="ECO:0007669"/>
    <property type="project" value="UniProtKB-KW"/>
</dbReference>
<dbReference type="InterPro" id="IPR029063">
    <property type="entry name" value="SAM-dependent_MTases_sf"/>
</dbReference>
<dbReference type="SUPFAM" id="SSF53335">
    <property type="entry name" value="S-adenosyl-L-methionine-dependent methyltransferases"/>
    <property type="match status" value="1"/>
</dbReference>
<organism evidence="2">
    <name type="scientific">Escherichia coli</name>
    <dbReference type="NCBI Taxonomy" id="562"/>
    <lineage>
        <taxon>Bacteria</taxon>
        <taxon>Pseudomonadati</taxon>
        <taxon>Pseudomonadota</taxon>
        <taxon>Gammaproteobacteria</taxon>
        <taxon>Enterobacterales</taxon>
        <taxon>Enterobacteriaceae</taxon>
        <taxon>Escherichia</taxon>
    </lineage>
</organism>
<sequence length="289" mass="33086">MFKSFKEVRNQIHYISEGISKIENLIITKFKKNSNDNETLISELKKKNEILESRLSTLESQNNELANRSITIESQLVAANAVATAIQGRLEFVREELLFEMRAKNNTFKDRVEREIETKIISDEKYKDLGIRKINVGCGHIQPEGYINVDARALPGVDVTCEAGALPFNDGDLEEIYSAHLIEHFTEFELLRKIIPHWKSKLTVGGILRLVTPDAVSMMNDFSQGEMTFDDLRKVTYGSQDYEGDFHYNMFSVESLTNILIQAGFKRVELIEDNRKNGLCREMELIAIN</sequence>
<keyword evidence="2" id="KW-0808">Transferase</keyword>
<dbReference type="EMBL" id="WCEW01000067">
    <property type="protein sequence ID" value="MTE92302.1"/>
    <property type="molecule type" value="Genomic_DNA"/>
</dbReference>
<evidence type="ECO:0000256" key="1">
    <source>
        <dbReference type="SAM" id="Coils"/>
    </source>
</evidence>
<feature type="coiled-coil region" evidence="1">
    <location>
        <begin position="41"/>
        <end position="68"/>
    </location>
</feature>